<reference evidence="1" key="1">
    <citation type="journal article" date="2023" name="Science">
        <title>Genome structures resolve the early diversification of teleost fishes.</title>
        <authorList>
            <person name="Parey E."/>
            <person name="Louis A."/>
            <person name="Montfort J."/>
            <person name="Bouchez O."/>
            <person name="Roques C."/>
            <person name="Iampietro C."/>
            <person name="Lluch J."/>
            <person name="Castinel A."/>
            <person name="Donnadieu C."/>
            <person name="Desvignes T."/>
            <person name="Floi Bucao C."/>
            <person name="Jouanno E."/>
            <person name="Wen M."/>
            <person name="Mejri S."/>
            <person name="Dirks R."/>
            <person name="Jansen H."/>
            <person name="Henkel C."/>
            <person name="Chen W.J."/>
            <person name="Zahm M."/>
            <person name="Cabau C."/>
            <person name="Klopp C."/>
            <person name="Thompson A.W."/>
            <person name="Robinson-Rechavi M."/>
            <person name="Braasch I."/>
            <person name="Lecointre G."/>
            <person name="Bobe J."/>
            <person name="Postlethwait J.H."/>
            <person name="Berthelot C."/>
            <person name="Roest Crollius H."/>
            <person name="Guiguen Y."/>
        </authorList>
    </citation>
    <scope>NUCLEOTIDE SEQUENCE</scope>
    <source>
        <strain evidence="1">WJC10195</strain>
    </source>
</reference>
<accession>A0A9Q1J473</accession>
<protein>
    <submittedName>
        <fullName evidence="1">Uncharacterized protein</fullName>
    </submittedName>
</protein>
<comment type="caution">
    <text evidence="1">The sequence shown here is derived from an EMBL/GenBank/DDBJ whole genome shotgun (WGS) entry which is preliminary data.</text>
</comment>
<gene>
    <name evidence="1" type="ORF">SKAU_G00143270</name>
</gene>
<evidence type="ECO:0000313" key="1">
    <source>
        <dbReference type="EMBL" id="KAJ8365496.1"/>
    </source>
</evidence>
<dbReference type="EMBL" id="JAINUF010000004">
    <property type="protein sequence ID" value="KAJ8365496.1"/>
    <property type="molecule type" value="Genomic_DNA"/>
</dbReference>
<evidence type="ECO:0000313" key="2">
    <source>
        <dbReference type="Proteomes" id="UP001152622"/>
    </source>
</evidence>
<sequence>MSPSGPCRLEIASDVLSAVKAQAVAEKADVYKNFENPAVCPPASANESLSGSEYALASWFGASVLRPGLQH</sequence>
<keyword evidence="2" id="KW-1185">Reference proteome</keyword>
<name>A0A9Q1J473_SYNKA</name>
<organism evidence="1 2">
    <name type="scientific">Synaphobranchus kaupii</name>
    <name type="common">Kaup's arrowtooth eel</name>
    <dbReference type="NCBI Taxonomy" id="118154"/>
    <lineage>
        <taxon>Eukaryota</taxon>
        <taxon>Metazoa</taxon>
        <taxon>Chordata</taxon>
        <taxon>Craniata</taxon>
        <taxon>Vertebrata</taxon>
        <taxon>Euteleostomi</taxon>
        <taxon>Actinopterygii</taxon>
        <taxon>Neopterygii</taxon>
        <taxon>Teleostei</taxon>
        <taxon>Anguilliformes</taxon>
        <taxon>Synaphobranchidae</taxon>
        <taxon>Synaphobranchus</taxon>
    </lineage>
</organism>
<dbReference type="AlphaFoldDB" id="A0A9Q1J473"/>
<proteinExistence type="predicted"/>
<dbReference type="Proteomes" id="UP001152622">
    <property type="component" value="Chromosome 4"/>
</dbReference>